<sequence length="61" mass="6667">MDIPYLVAHQLAVAMMRFAVLNFTLPDGSHTAKFKGLGCLKNNKKPIALLNICFCRSGSLS</sequence>
<evidence type="ECO:0000313" key="1">
    <source>
        <dbReference type="EMBL" id="QRQ81289.1"/>
    </source>
</evidence>
<organism evidence="1 2">
    <name type="scientific">Paralysiella testudinis</name>
    <dbReference type="NCBI Taxonomy" id="2809020"/>
    <lineage>
        <taxon>Bacteria</taxon>
        <taxon>Pseudomonadati</taxon>
        <taxon>Pseudomonadota</taxon>
        <taxon>Betaproteobacteria</taxon>
        <taxon>Neisseriales</taxon>
        <taxon>Neisseriaceae</taxon>
        <taxon>Paralysiella</taxon>
    </lineage>
</organism>
<keyword evidence="2" id="KW-1185">Reference proteome</keyword>
<name>A0A892ZK79_9NEIS</name>
<reference evidence="1" key="1">
    <citation type="submission" date="2021-02" db="EMBL/GenBank/DDBJ databases">
        <title>Neisseriaceae sp. 26B isolated from the cloaca of a Common Toad-headed Turtle (Mesoclemmys nasuta).</title>
        <authorList>
            <person name="Spergser J."/>
            <person name="Busse H.-J."/>
        </authorList>
    </citation>
    <scope>NUCLEOTIDE SEQUENCE</scope>
    <source>
        <strain evidence="1">26B</strain>
    </source>
</reference>
<proteinExistence type="predicted"/>
<dbReference type="AlphaFoldDB" id="A0A892ZK79"/>
<protein>
    <submittedName>
        <fullName evidence="1">Uncharacterized protein</fullName>
    </submittedName>
</protein>
<gene>
    <name evidence="1" type="ORF">JQU52_11275</name>
</gene>
<dbReference type="RefSeq" id="WP_230338581.1">
    <property type="nucleotide sequence ID" value="NZ_CP069798.1"/>
</dbReference>
<dbReference type="EMBL" id="CP069798">
    <property type="protein sequence ID" value="QRQ81289.1"/>
    <property type="molecule type" value="Genomic_DNA"/>
</dbReference>
<dbReference type="Proteomes" id="UP000653156">
    <property type="component" value="Chromosome"/>
</dbReference>
<evidence type="ECO:0000313" key="2">
    <source>
        <dbReference type="Proteomes" id="UP000653156"/>
    </source>
</evidence>
<accession>A0A892ZK79</accession>
<dbReference type="KEGG" id="ptes:JQU52_11275"/>